<dbReference type="GO" id="GO:0004435">
    <property type="term" value="F:phosphatidylinositol-4,5-bisphosphate phospholipase C activity"/>
    <property type="evidence" value="ECO:0007669"/>
    <property type="project" value="UniProtKB-UniRule"/>
</dbReference>
<dbReference type="Gene3D" id="3.20.20.190">
    <property type="entry name" value="Phosphatidylinositol (PI) phosphodiesterase"/>
    <property type="match status" value="2"/>
</dbReference>
<evidence type="ECO:0000256" key="9">
    <source>
        <dbReference type="ARBA" id="ARBA00023098"/>
    </source>
</evidence>
<evidence type="ECO:0000256" key="2">
    <source>
        <dbReference type="ARBA" id="ARBA00022443"/>
    </source>
</evidence>
<evidence type="ECO:0000313" key="22">
    <source>
        <dbReference type="EMBL" id="CAL1542008.1"/>
    </source>
</evidence>
<dbReference type="FunFam" id="2.30.30.40:FF:000119">
    <property type="entry name" value="1-phosphatidylinositol 4,5-bisphosphate phosphodiesterase gamma"/>
    <property type="match status" value="1"/>
</dbReference>
<dbReference type="Pfam" id="PF00387">
    <property type="entry name" value="PI-PLC-Y"/>
    <property type="match status" value="1"/>
</dbReference>
<evidence type="ECO:0000259" key="17">
    <source>
        <dbReference type="PROSITE" id="PS50002"/>
    </source>
</evidence>
<accession>A0AAV2I5K9</accession>
<dbReference type="InterPro" id="IPR002048">
    <property type="entry name" value="EF_hand_dom"/>
</dbReference>
<evidence type="ECO:0000256" key="4">
    <source>
        <dbReference type="ARBA" id="ARBA00022737"/>
    </source>
</evidence>
<evidence type="ECO:0000256" key="11">
    <source>
        <dbReference type="ARBA" id="ARBA00023674"/>
    </source>
</evidence>
<evidence type="ECO:0000259" key="20">
    <source>
        <dbReference type="PROSITE" id="PS50008"/>
    </source>
</evidence>
<evidence type="ECO:0000256" key="15">
    <source>
        <dbReference type="SAM" id="MobiDB-lite"/>
    </source>
</evidence>
<feature type="domain" description="SH2" evidence="16">
    <location>
        <begin position="656"/>
        <end position="745"/>
    </location>
</feature>
<dbReference type="CDD" id="cd11825">
    <property type="entry name" value="SH3_PLCgamma"/>
    <property type="match status" value="1"/>
</dbReference>
<dbReference type="CDD" id="cd10341">
    <property type="entry name" value="SH2_N-SH2_PLC_gamma_like"/>
    <property type="match status" value="1"/>
</dbReference>
<dbReference type="Pfam" id="PF00388">
    <property type="entry name" value="PI-PLC-X"/>
    <property type="match status" value="1"/>
</dbReference>
<dbReference type="PIRSF" id="PIRSF000952">
    <property type="entry name" value="PLC-gamma"/>
    <property type="match status" value="1"/>
</dbReference>
<dbReference type="CDD" id="cd00275">
    <property type="entry name" value="C2_PLC_like"/>
    <property type="match status" value="1"/>
</dbReference>
<dbReference type="SMART" id="SM00239">
    <property type="entry name" value="C2"/>
    <property type="match status" value="1"/>
</dbReference>
<reference evidence="22 23" key="1">
    <citation type="submission" date="2024-04" db="EMBL/GenBank/DDBJ databases">
        <authorList>
            <consortium name="Genoscope - CEA"/>
            <person name="William W."/>
        </authorList>
    </citation>
    <scope>NUCLEOTIDE SEQUENCE [LARGE SCALE GENOMIC DNA]</scope>
</reference>
<feature type="domain" description="SH2" evidence="16">
    <location>
        <begin position="544"/>
        <end position="645"/>
    </location>
</feature>
<dbReference type="InterPro" id="IPR035024">
    <property type="entry name" value="PLC-gamma_N-SH2"/>
</dbReference>
<dbReference type="InterPro" id="IPR036860">
    <property type="entry name" value="SH2_dom_sf"/>
</dbReference>
<dbReference type="SUPFAM" id="SSF55550">
    <property type="entry name" value="SH2 domain"/>
    <property type="match status" value="2"/>
</dbReference>
<keyword evidence="10 12" id="KW-0807">Transducer</keyword>
<organism evidence="22 23">
    <name type="scientific">Lymnaea stagnalis</name>
    <name type="common">Great pond snail</name>
    <name type="synonym">Helix stagnalis</name>
    <dbReference type="NCBI Taxonomy" id="6523"/>
    <lineage>
        <taxon>Eukaryota</taxon>
        <taxon>Metazoa</taxon>
        <taxon>Spiralia</taxon>
        <taxon>Lophotrochozoa</taxon>
        <taxon>Mollusca</taxon>
        <taxon>Gastropoda</taxon>
        <taxon>Heterobranchia</taxon>
        <taxon>Euthyneura</taxon>
        <taxon>Panpulmonata</taxon>
        <taxon>Hygrophila</taxon>
        <taxon>Lymnaeoidea</taxon>
        <taxon>Lymnaeidae</taxon>
        <taxon>Lymnaea</taxon>
    </lineage>
</organism>
<evidence type="ECO:0000259" key="21">
    <source>
        <dbReference type="PROSITE" id="PS50222"/>
    </source>
</evidence>
<dbReference type="InterPro" id="IPR001192">
    <property type="entry name" value="PI-PLC_fam"/>
</dbReference>
<dbReference type="PROSITE" id="PS50002">
    <property type="entry name" value="SH3"/>
    <property type="match status" value="1"/>
</dbReference>
<dbReference type="SUPFAM" id="SSF51695">
    <property type="entry name" value="PLC-like phosphodiesterases"/>
    <property type="match status" value="1"/>
</dbReference>
<evidence type="ECO:0000313" key="23">
    <source>
        <dbReference type="Proteomes" id="UP001497497"/>
    </source>
</evidence>
<dbReference type="Pfam" id="PF00168">
    <property type="entry name" value="C2"/>
    <property type="match status" value="1"/>
</dbReference>
<dbReference type="InterPro" id="IPR016279">
    <property type="entry name" value="PLC-gamma"/>
</dbReference>
<evidence type="ECO:0000256" key="8">
    <source>
        <dbReference type="ARBA" id="ARBA00022999"/>
    </source>
</evidence>
<dbReference type="InterPro" id="IPR000909">
    <property type="entry name" value="PLipase_C_PInositol-sp_X_dom"/>
</dbReference>
<dbReference type="SMART" id="SM00233">
    <property type="entry name" value="PH"/>
    <property type="match status" value="2"/>
</dbReference>
<dbReference type="SUPFAM" id="SSF50729">
    <property type="entry name" value="PH domain-like"/>
    <property type="match status" value="1"/>
</dbReference>
<dbReference type="CDD" id="cd13362">
    <property type="entry name" value="PH_PLC_gamma"/>
    <property type="match status" value="1"/>
</dbReference>
<dbReference type="SMART" id="SM00148">
    <property type="entry name" value="PLCXc"/>
    <property type="match status" value="1"/>
</dbReference>
<evidence type="ECO:0000256" key="3">
    <source>
        <dbReference type="ARBA" id="ARBA00022553"/>
    </source>
</evidence>
<dbReference type="InterPro" id="IPR001452">
    <property type="entry name" value="SH3_domain"/>
</dbReference>
<dbReference type="GO" id="GO:0046488">
    <property type="term" value="P:phosphatidylinositol metabolic process"/>
    <property type="evidence" value="ECO:0007669"/>
    <property type="project" value="TreeGrafter"/>
</dbReference>
<evidence type="ECO:0000256" key="13">
    <source>
        <dbReference type="PROSITE-ProRule" id="PRU00191"/>
    </source>
</evidence>
<dbReference type="InterPro" id="IPR011993">
    <property type="entry name" value="PH-like_dom_sf"/>
</dbReference>
<dbReference type="Gene3D" id="1.10.238.10">
    <property type="entry name" value="EF-hand"/>
    <property type="match status" value="1"/>
</dbReference>
<dbReference type="SUPFAM" id="SSF50044">
    <property type="entry name" value="SH3-domain"/>
    <property type="match status" value="1"/>
</dbReference>
<evidence type="ECO:0000256" key="10">
    <source>
        <dbReference type="ARBA" id="ARBA00023224"/>
    </source>
</evidence>
<dbReference type="InterPro" id="IPR011992">
    <property type="entry name" value="EF-hand-dom_pair"/>
</dbReference>
<dbReference type="PROSITE" id="PS50008">
    <property type="entry name" value="PIPLC_Y_DOMAIN"/>
    <property type="match status" value="1"/>
</dbReference>
<keyword evidence="6" id="KW-0106">Calcium</keyword>
<dbReference type="Pfam" id="PF23329">
    <property type="entry name" value="EF_HAND_1_PLCG"/>
    <property type="match status" value="1"/>
</dbReference>
<dbReference type="Gene3D" id="3.30.505.10">
    <property type="entry name" value="SH2 domain"/>
    <property type="match status" value="2"/>
</dbReference>
<comment type="function">
    <text evidence="12">Mediates the production of the second messenger molecules diacylglycerol (DAG) and inositol 1,4,5-trisphosphate (IP3). Plays an important role in the regulation of intracellular signaling cascades.</text>
</comment>
<evidence type="ECO:0000259" key="19">
    <source>
        <dbReference type="PROSITE" id="PS50004"/>
    </source>
</evidence>
<feature type="domain" description="EF-hand" evidence="21">
    <location>
        <begin position="179"/>
        <end position="214"/>
    </location>
</feature>
<dbReference type="GO" id="GO:0010634">
    <property type="term" value="P:positive regulation of epithelial cell migration"/>
    <property type="evidence" value="ECO:0007669"/>
    <property type="project" value="TreeGrafter"/>
</dbReference>
<dbReference type="SUPFAM" id="SSF47473">
    <property type="entry name" value="EF-hand"/>
    <property type="match status" value="1"/>
</dbReference>
<feature type="compositionally biased region" description="Basic and acidic residues" evidence="15">
    <location>
        <begin position="1288"/>
        <end position="1297"/>
    </location>
</feature>
<keyword evidence="8 13" id="KW-0727">SH2 domain</keyword>
<dbReference type="InterPro" id="IPR036028">
    <property type="entry name" value="SH3-like_dom_sf"/>
</dbReference>
<dbReference type="InterPro" id="IPR035023">
    <property type="entry name" value="PLC-gamma_C-SH2"/>
</dbReference>
<sequence>MASAMVNGGPLTPDLVEVMRLLEMGLVTTIFFYRKRPERKTLKVKLESRQLMWIKNQAGRPEGIANLRDVKEVRCGKNSRDFEKWPEEAKKVDSRMSFTVYYGNDFKLKSLSVVANDLQEFNYWRKGLDYLVKETKEACHQLQLERWLRKEFYLMEKIGSYVVTLKNLKAWLPRINFKMPTKELRERFQEFDTEGRGEINYEQFAALYHKLIHVPVILDDNLKKYFELVGDEKRMKAESFQQFLLEEQKDIKANEIGYVKRVMLEFLDDQVRAAGGFYFTQQEFEEYLFSLHNPLFDSKYEAITQDMNQPLTSYWIASSHNTYLTGDQLYSSSSPEAYARALRMGCRCLELDCWDGPDGYPNIYHGHTLTSKIKFLDVLKTINDHAWVSSEYPLILSIENHCNLSQQRNMAIAFRDTFGDKLLVEPFQKDAAMMPSPNDLKFKIILKHKKLPEWVDDNEWRYAVSSEDSGTMEVDLSSSVKNGILYLEDPFDGTWHPHFFVLSGSKLYYAEETPIQDQDEEMDDEDTASIEGRPVDELHFSEKWFHGRLEGGRNRAEALLRQYSHLGDGTFLVRESDTFVGDFSLSFWRQGRVNHCRIKSRQDRGQIKYYLIDAVTFDSLYNLIVHYRQFPLRSSDFTQVLKEPVPQPQSHEGKQWYHKEMSRAEAEELLKRIPNDGAFLVRQGSQDQNSYAISFRAEGKIKHCRIKLEGRLFLIGNAQFESLVELVQYYEQTPLYKKMKLRQPVNQQVVERMNMAPDDTGIYGTPDLYINPNDFTTKQPDDSETGIYDPGIYHQPNEFVCKLPPAKTLSFKMKFRLPSRNMSLRVKALHDYNAKRNDELSFCKDAIITNVTKQDGGWWRGDYGSKKQMWFPSNFVEEMDQQSENSNESTPLGVLQQGSIEVQGCLIDVMPPRGGRFMFRIAPRNNIPPIEIAVDSEDEMKEWMEKISVSSSTAIQRTTGQKQLERTMRIAREFSDLIVYCRAVPFNPDEIPGPYYEMSSFPETKVEKWVNKHRAKQFIGYHRKQFSRVYPKGQRVDSSNYDPVPIWNCGSQLLALNYQTSDRAMQLNQGRFLMNGRCGYVLQPALFKSDLYSPYEKKFLSVLNVEPLTLSVTIIAARHLVKQSRGTASPFIEIEIAGMDCDNQKYKTAPCSDNGLNPLWSDNCVFDILCPELALIRFAVMDEDIFGEPNFLGQATYPILCIKQGYRAIPLCNGFSEKLELASLLVHVEMRNPKEGEESDIYASIQELREESDKLTAELETLEIRGDKEHASVVKRELQVTQERLLAKHKERQERKSNSRHQVKYIRQSNT</sequence>
<feature type="region of interest" description="Disordered" evidence="15">
    <location>
        <begin position="1288"/>
        <end position="1311"/>
    </location>
</feature>
<dbReference type="SMART" id="SM00252">
    <property type="entry name" value="SH2"/>
    <property type="match status" value="2"/>
</dbReference>
<dbReference type="EMBL" id="CAXITT010000466">
    <property type="protein sequence ID" value="CAL1542008.1"/>
    <property type="molecule type" value="Genomic_DNA"/>
</dbReference>
<keyword evidence="5 12" id="KW-0378">Hydrolase</keyword>
<feature type="domain" description="SH3" evidence="17">
    <location>
        <begin position="821"/>
        <end position="881"/>
    </location>
</feature>
<dbReference type="InterPro" id="IPR056586">
    <property type="entry name" value="EF-hand_PLCG1"/>
</dbReference>
<dbReference type="InterPro" id="IPR057061">
    <property type="entry name" value="PLCG_EF-hand_2"/>
</dbReference>
<proteinExistence type="predicted"/>
<dbReference type="PROSITE" id="PS50222">
    <property type="entry name" value="EF_HAND_2"/>
    <property type="match status" value="1"/>
</dbReference>
<dbReference type="GO" id="GO:0005509">
    <property type="term" value="F:calcium ion binding"/>
    <property type="evidence" value="ECO:0007669"/>
    <property type="project" value="InterPro"/>
</dbReference>
<name>A0AAV2I5K9_LYMST</name>
<dbReference type="PRINTS" id="PR00390">
    <property type="entry name" value="PHPHLIPASEC"/>
</dbReference>
<dbReference type="SMART" id="SM00149">
    <property type="entry name" value="PLCYc"/>
    <property type="match status" value="1"/>
</dbReference>
<feature type="domain" description="PH" evidence="18">
    <location>
        <begin position="916"/>
        <end position="952"/>
    </location>
</feature>
<dbReference type="CDD" id="cd16201">
    <property type="entry name" value="EFh_PI-PLCgamma"/>
    <property type="match status" value="1"/>
</dbReference>
<evidence type="ECO:0000256" key="12">
    <source>
        <dbReference type="PIRNR" id="PIRNR000952"/>
    </source>
</evidence>
<dbReference type="InterPro" id="IPR001849">
    <property type="entry name" value="PH_domain"/>
</dbReference>
<dbReference type="Gene3D" id="2.30.29.30">
    <property type="entry name" value="Pleckstrin-homology domain (PH domain)/Phosphotyrosine-binding domain (PTB)"/>
    <property type="match status" value="1"/>
</dbReference>
<evidence type="ECO:0000259" key="18">
    <source>
        <dbReference type="PROSITE" id="PS50003"/>
    </source>
</evidence>
<dbReference type="Proteomes" id="UP001497497">
    <property type="component" value="Unassembled WGS sequence"/>
</dbReference>
<dbReference type="PANTHER" id="PTHR10336:SF159">
    <property type="entry name" value="1-PHOSPHATIDYLINOSITOL 4,5-BISPHOSPHATE PHOSPHODIESTERASE GAMMA"/>
    <property type="match status" value="1"/>
</dbReference>
<keyword evidence="4" id="KW-0677">Repeat</keyword>
<keyword evidence="7 12" id="KW-0442">Lipid degradation</keyword>
<dbReference type="PROSITE" id="PS50007">
    <property type="entry name" value="PIPLC_X_DOMAIN"/>
    <property type="match status" value="1"/>
</dbReference>
<keyword evidence="9 12" id="KW-0443">Lipid metabolism</keyword>
<dbReference type="FunFam" id="3.30.505.10:FF:000011">
    <property type="entry name" value="1-phosphatidylinositol 4,5-bisphosphate phosphodiesterase gamma"/>
    <property type="match status" value="1"/>
</dbReference>
<dbReference type="InterPro" id="IPR000980">
    <property type="entry name" value="SH2"/>
</dbReference>
<dbReference type="PROSITE" id="PS50001">
    <property type="entry name" value="SH2"/>
    <property type="match status" value="2"/>
</dbReference>
<dbReference type="PROSITE" id="PS50003">
    <property type="entry name" value="PH_DOMAIN"/>
    <property type="match status" value="2"/>
</dbReference>
<dbReference type="EC" id="3.1.4.11" evidence="12"/>
<evidence type="ECO:0000256" key="1">
    <source>
        <dbReference type="ARBA" id="ARBA00001913"/>
    </source>
</evidence>
<dbReference type="SUPFAM" id="SSF49562">
    <property type="entry name" value="C2 domain (Calcium/lipid-binding domain, CaLB)"/>
    <property type="match status" value="1"/>
</dbReference>
<dbReference type="Gene3D" id="2.60.40.150">
    <property type="entry name" value="C2 domain"/>
    <property type="match status" value="1"/>
</dbReference>
<dbReference type="PANTHER" id="PTHR10336">
    <property type="entry name" value="PHOSPHOINOSITIDE-SPECIFIC PHOSPHOLIPASE C FAMILY PROTEIN"/>
    <property type="match status" value="1"/>
</dbReference>
<dbReference type="InterPro" id="IPR035892">
    <property type="entry name" value="C2_domain_sf"/>
</dbReference>
<dbReference type="GO" id="GO:0048015">
    <property type="term" value="P:phosphatidylinositol-mediated signaling"/>
    <property type="evidence" value="ECO:0007669"/>
    <property type="project" value="TreeGrafter"/>
</dbReference>
<evidence type="ECO:0000256" key="7">
    <source>
        <dbReference type="ARBA" id="ARBA00022963"/>
    </source>
</evidence>
<dbReference type="Pfam" id="PF00018">
    <property type="entry name" value="SH3_1"/>
    <property type="match status" value="1"/>
</dbReference>
<dbReference type="SMART" id="SM00326">
    <property type="entry name" value="SH3"/>
    <property type="match status" value="1"/>
</dbReference>
<dbReference type="PRINTS" id="PR00401">
    <property type="entry name" value="SH2DOMAIN"/>
</dbReference>
<evidence type="ECO:0000256" key="14">
    <source>
        <dbReference type="PROSITE-ProRule" id="PRU00192"/>
    </source>
</evidence>
<comment type="caution">
    <text evidence="22">The sequence shown here is derived from an EMBL/GenBank/DDBJ whole genome shotgun (WGS) entry which is preliminary data.</text>
</comment>
<dbReference type="InterPro" id="IPR000008">
    <property type="entry name" value="C2_dom"/>
</dbReference>
<keyword evidence="2 14" id="KW-0728">SH3 domain</keyword>
<dbReference type="InterPro" id="IPR001711">
    <property type="entry name" value="PLipase_C_Pinositol-sp_Y"/>
</dbReference>
<dbReference type="GO" id="GO:0051209">
    <property type="term" value="P:release of sequestered calcium ion into cytosol"/>
    <property type="evidence" value="ECO:0007669"/>
    <property type="project" value="TreeGrafter"/>
</dbReference>
<feature type="domain" description="PH" evidence="18">
    <location>
        <begin position="20"/>
        <end position="133"/>
    </location>
</feature>
<feature type="domain" description="PI-PLC Y-box" evidence="20">
    <location>
        <begin position="974"/>
        <end position="1088"/>
    </location>
</feature>
<evidence type="ECO:0000256" key="5">
    <source>
        <dbReference type="ARBA" id="ARBA00022801"/>
    </source>
</evidence>
<dbReference type="PROSITE" id="PS50004">
    <property type="entry name" value="C2"/>
    <property type="match status" value="1"/>
</dbReference>
<dbReference type="Pfam" id="PF00017">
    <property type="entry name" value="SH2"/>
    <property type="match status" value="2"/>
</dbReference>
<gene>
    <name evidence="22" type="ORF">GSLYS_00015614001</name>
</gene>
<comment type="cofactor">
    <cofactor evidence="1">
        <name>Ca(2+)</name>
        <dbReference type="ChEBI" id="CHEBI:29108"/>
    </cofactor>
</comment>
<dbReference type="FunFam" id="3.30.505.10:FF:000009">
    <property type="entry name" value="1-phosphatidylinositol 4,5-bisphosphate phosphodiesterase gamma"/>
    <property type="match status" value="1"/>
</dbReference>
<feature type="domain" description="C2" evidence="19">
    <location>
        <begin position="1094"/>
        <end position="1213"/>
    </location>
</feature>
<dbReference type="Gene3D" id="2.30.30.40">
    <property type="entry name" value="SH3 Domains"/>
    <property type="match status" value="1"/>
</dbReference>
<dbReference type="GO" id="GO:0009395">
    <property type="term" value="P:phospholipid catabolic process"/>
    <property type="evidence" value="ECO:0007669"/>
    <property type="project" value="UniProtKB-UniRule"/>
</dbReference>
<keyword evidence="23" id="KW-1185">Reference proteome</keyword>
<dbReference type="GO" id="GO:0032587">
    <property type="term" value="C:ruffle membrane"/>
    <property type="evidence" value="ECO:0007669"/>
    <property type="project" value="TreeGrafter"/>
</dbReference>
<dbReference type="Pfam" id="PF23583">
    <property type="entry name" value="EF_HAND_2_PLCG"/>
    <property type="match status" value="1"/>
</dbReference>
<protein>
    <recommendedName>
        <fullName evidence="12">1-phosphatidylinositol 4,5-bisphosphate phosphodiesterase gamma</fullName>
        <ecNumber evidence="12">3.1.4.11</ecNumber>
    </recommendedName>
</protein>
<keyword evidence="3" id="KW-0597">Phosphoprotein</keyword>
<comment type="catalytic activity">
    <reaction evidence="11">
        <text>a 1,2-diacyl-sn-glycero-3-phospho-(1D-myo-inositol-4,5-bisphosphate) + H2O = 1D-myo-inositol 1,4,5-trisphosphate + a 1,2-diacyl-sn-glycerol + H(+)</text>
        <dbReference type="Rhea" id="RHEA:33179"/>
        <dbReference type="ChEBI" id="CHEBI:15377"/>
        <dbReference type="ChEBI" id="CHEBI:15378"/>
        <dbReference type="ChEBI" id="CHEBI:17815"/>
        <dbReference type="ChEBI" id="CHEBI:58456"/>
        <dbReference type="ChEBI" id="CHEBI:203600"/>
        <dbReference type="EC" id="3.1.4.11"/>
    </reaction>
    <physiologicalReaction direction="left-to-right" evidence="11">
        <dbReference type="Rhea" id="RHEA:33180"/>
    </physiologicalReaction>
</comment>
<evidence type="ECO:0000256" key="6">
    <source>
        <dbReference type="ARBA" id="ARBA00022837"/>
    </source>
</evidence>
<evidence type="ECO:0000259" key="16">
    <source>
        <dbReference type="PROSITE" id="PS50001"/>
    </source>
</evidence>
<dbReference type="InterPro" id="IPR017946">
    <property type="entry name" value="PLC-like_Pdiesterase_TIM-brl"/>
</dbReference>
<dbReference type="CDD" id="cd09932">
    <property type="entry name" value="SH2_C-SH2_PLC_gamma_like"/>
    <property type="match status" value="1"/>
</dbReference>